<gene>
    <name evidence="11" type="ORF">ACA1_110060</name>
</gene>
<evidence type="ECO:0000256" key="4">
    <source>
        <dbReference type="ARBA" id="ARBA00022540"/>
    </source>
</evidence>
<accession>L8HHD7</accession>
<feature type="compositionally biased region" description="Polar residues" evidence="10">
    <location>
        <begin position="134"/>
        <end position="166"/>
    </location>
</feature>
<keyword evidence="5" id="KW-0648">Protein biosynthesis</keyword>
<dbReference type="SUPFAM" id="SSF100950">
    <property type="entry name" value="NagB/RpiA/CoA transferase-like"/>
    <property type="match status" value="1"/>
</dbReference>
<dbReference type="OrthoDB" id="10254737at2759"/>
<dbReference type="PANTHER" id="PTHR10233">
    <property type="entry name" value="TRANSLATION INITIATION FACTOR EIF-2B"/>
    <property type="match status" value="1"/>
</dbReference>
<dbReference type="GeneID" id="14926043"/>
<dbReference type="InterPro" id="IPR042529">
    <property type="entry name" value="IF_2B-like_C"/>
</dbReference>
<dbReference type="GO" id="GO:0003743">
    <property type="term" value="F:translation initiation factor activity"/>
    <property type="evidence" value="ECO:0007669"/>
    <property type="project" value="UniProtKB-KW"/>
</dbReference>
<keyword evidence="4 11" id="KW-0396">Initiation factor</keyword>
<dbReference type="RefSeq" id="XP_004357159.1">
    <property type="nucleotide sequence ID" value="XM_004357103.1"/>
</dbReference>
<dbReference type="Proteomes" id="UP000011083">
    <property type="component" value="Unassembled WGS sequence"/>
</dbReference>
<keyword evidence="3" id="KW-0963">Cytoplasm</keyword>
<keyword evidence="12" id="KW-1185">Reference proteome</keyword>
<evidence type="ECO:0000256" key="6">
    <source>
        <dbReference type="ARBA" id="ARBA00044147"/>
    </source>
</evidence>
<feature type="region of interest" description="Disordered" evidence="10">
    <location>
        <begin position="1"/>
        <end position="27"/>
    </location>
</feature>
<feature type="region of interest" description="Disordered" evidence="10">
    <location>
        <begin position="311"/>
        <end position="339"/>
    </location>
</feature>
<evidence type="ECO:0000256" key="3">
    <source>
        <dbReference type="ARBA" id="ARBA00022490"/>
    </source>
</evidence>
<evidence type="ECO:0000256" key="8">
    <source>
        <dbReference type="ARBA" id="ARBA00046432"/>
    </source>
</evidence>
<evidence type="ECO:0000313" key="11">
    <source>
        <dbReference type="EMBL" id="ELR25004.1"/>
    </source>
</evidence>
<dbReference type="InterPro" id="IPR037171">
    <property type="entry name" value="NagB/RpiA_transferase-like"/>
</dbReference>
<reference evidence="11 12" key="1">
    <citation type="journal article" date="2013" name="Genome Biol.">
        <title>Genome of Acanthamoeba castellanii highlights extensive lateral gene transfer and early evolution of tyrosine kinase signaling.</title>
        <authorList>
            <person name="Clarke M."/>
            <person name="Lohan A.J."/>
            <person name="Liu B."/>
            <person name="Lagkouvardos I."/>
            <person name="Roy S."/>
            <person name="Zafar N."/>
            <person name="Bertelli C."/>
            <person name="Schilde C."/>
            <person name="Kianianmomeni A."/>
            <person name="Burglin T.R."/>
            <person name="Frech C."/>
            <person name="Turcotte B."/>
            <person name="Kopec K.O."/>
            <person name="Synnott J.M."/>
            <person name="Choo C."/>
            <person name="Paponov I."/>
            <person name="Finkler A."/>
            <person name="Soon Heng Tan C."/>
            <person name="Hutchins A.P."/>
            <person name="Weinmeier T."/>
            <person name="Rattei T."/>
            <person name="Chu J.S."/>
            <person name="Gimenez G."/>
            <person name="Irimia M."/>
            <person name="Rigden D.J."/>
            <person name="Fitzpatrick D.A."/>
            <person name="Lorenzo-Morales J."/>
            <person name="Bateman A."/>
            <person name="Chiu C.H."/>
            <person name="Tang P."/>
            <person name="Hegemann P."/>
            <person name="Fromm H."/>
            <person name="Raoult D."/>
            <person name="Greub G."/>
            <person name="Miranda-Saavedra D."/>
            <person name="Chen N."/>
            <person name="Nash P."/>
            <person name="Ginger M.L."/>
            <person name="Horn M."/>
            <person name="Schaap P."/>
            <person name="Caler L."/>
            <person name="Loftus B."/>
        </authorList>
    </citation>
    <scope>NUCLEOTIDE SEQUENCE [LARGE SCALE GENOMIC DNA]</scope>
    <source>
        <strain evidence="11 12">Neff</strain>
    </source>
</reference>
<proteinExistence type="inferred from homology"/>
<dbReference type="InterPro" id="IPR000649">
    <property type="entry name" value="IF-2B-related"/>
</dbReference>
<dbReference type="GO" id="GO:0005829">
    <property type="term" value="C:cytosol"/>
    <property type="evidence" value="ECO:0007669"/>
    <property type="project" value="UniProtKB-SubCell"/>
</dbReference>
<dbReference type="Gene3D" id="3.40.50.10470">
    <property type="entry name" value="Translation initiation factor eif-2b, domain 2"/>
    <property type="match status" value="1"/>
</dbReference>
<feature type="compositionally biased region" description="Low complexity" evidence="10">
    <location>
        <begin position="316"/>
        <end position="330"/>
    </location>
</feature>
<feature type="compositionally biased region" description="Basic and acidic residues" evidence="10">
    <location>
        <begin position="210"/>
        <end position="245"/>
    </location>
</feature>
<evidence type="ECO:0000256" key="10">
    <source>
        <dbReference type="SAM" id="MobiDB-lite"/>
    </source>
</evidence>
<organism evidence="11 12">
    <name type="scientific">Acanthamoeba castellanii (strain ATCC 30010 / Neff)</name>
    <dbReference type="NCBI Taxonomy" id="1257118"/>
    <lineage>
        <taxon>Eukaryota</taxon>
        <taxon>Amoebozoa</taxon>
        <taxon>Discosea</taxon>
        <taxon>Longamoebia</taxon>
        <taxon>Centramoebida</taxon>
        <taxon>Acanthamoebidae</taxon>
        <taxon>Acanthamoeba</taxon>
    </lineage>
</organism>
<evidence type="ECO:0000256" key="5">
    <source>
        <dbReference type="ARBA" id="ARBA00022917"/>
    </source>
</evidence>
<comment type="subunit">
    <text evidence="8">Component of the translation initiation factor 2B (eIF2B) complex which is a heterodecamer of two sets of five different subunits: alpha, beta, gamma, delta and epsilon. Subunits alpha, beta and delta comprise a regulatory subcomplex and subunits epsilon and gamma comprise a catalytic subcomplex. Within the complex, the hexameric regulatory complex resides at the center, with the two heterodimeric catalytic subcomplexes bound on opposite sides.</text>
</comment>
<comment type="similarity">
    <text evidence="2 9">Belongs to the eIF-2B alpha/beta/delta subunits family.</text>
</comment>
<evidence type="ECO:0000256" key="1">
    <source>
        <dbReference type="ARBA" id="ARBA00004514"/>
    </source>
</evidence>
<evidence type="ECO:0000256" key="7">
    <source>
        <dbReference type="ARBA" id="ARBA00044356"/>
    </source>
</evidence>
<evidence type="ECO:0000256" key="9">
    <source>
        <dbReference type="RuleBase" id="RU003814"/>
    </source>
</evidence>
<dbReference type="PANTHER" id="PTHR10233:SF14">
    <property type="entry name" value="TRANSLATION INITIATION FACTOR EIF-2B SUBUNIT DELTA"/>
    <property type="match status" value="1"/>
</dbReference>
<dbReference type="AlphaFoldDB" id="L8HHD7"/>
<feature type="compositionally biased region" description="Low complexity" evidence="10">
    <location>
        <begin position="40"/>
        <end position="49"/>
    </location>
</feature>
<sequence length="713" mass="76608">MIDEEEEKKKRGRTPVGSLTPQTVKAQPQVRVVGFHVGGTTAPATASPAATPPVAIPSLVEGSSGSGRRIKKSVDGSPSPTSSLGHSLEGLKEYKSQLDGWSASGGGALERRTPPSSSPSAEDRKQTTLVGPKPTTSSSFEAKPSMSPTRHSSYQPLASPSASSKPMTPPLQHPSSVLVGSGPTATKASAKAPASLAKAPSGKAPSQDSDSGHDHDHGGSDDDDARTSGHHETAKKPLTRAERRAIQTLSAAPVSMGPYRKLSGRPNKPASARRNQASLPLRRRKAAVKALQLEQPPAPLLMPLPSLVRPSAGGRKPAIAPGGSAAGSKIKQYDDPKQKAQATKQSVVALEESKKQVALFSHLPQFERHTTLSMKIGFSPSEKIHPAIVNLGLKYASGTVAGSNSRCVAMLTAFKKVIRDFQTPPGTALHRTLEPHLKPQIQFLTDCRPHSISMGNAINYIKREIPKTQSMSDEEAKEFLMRRIETFIEERIVLADLAIATYGVSKINDGDVVLTYAASHPVECVLKQAHAEGKKFRVILVESTPKREAKNLMQKLVKEGIHCTLVLLNAVSYAMKEVTKVFLGAYTLLVNGHLMSRAGTAMVAMVANAYNVPVIVCCETYKFCERVQIDSICFNELGDPDELIATAEGNTGRTEALKDWRNNEHLKLLNLVYDVTPSTFITMVVTEVGMIPPTSVPVILREYPLQSMEQMQG</sequence>
<protein>
    <recommendedName>
        <fullName evidence="6">Translation initiation factor eIF2B subunit delta</fullName>
    </recommendedName>
    <alternativeName>
        <fullName evidence="7">eIF2B GDP-GTP exchange factor subunit delta</fullName>
    </alternativeName>
</protein>
<feature type="compositionally biased region" description="Polar residues" evidence="10">
    <location>
        <begin position="17"/>
        <end position="26"/>
    </location>
</feature>
<name>L8HHD7_ACACF</name>
<dbReference type="EMBL" id="KB007806">
    <property type="protein sequence ID" value="ELR25004.1"/>
    <property type="molecule type" value="Genomic_DNA"/>
</dbReference>
<dbReference type="STRING" id="1257118.L8HHD7"/>
<feature type="region of interest" description="Disordered" evidence="10">
    <location>
        <begin position="39"/>
        <end position="282"/>
    </location>
</feature>
<feature type="compositionally biased region" description="Low complexity" evidence="10">
    <location>
        <begin position="181"/>
        <end position="209"/>
    </location>
</feature>
<evidence type="ECO:0000313" key="12">
    <source>
        <dbReference type="Proteomes" id="UP000011083"/>
    </source>
</evidence>
<evidence type="ECO:0000256" key="2">
    <source>
        <dbReference type="ARBA" id="ARBA00007251"/>
    </source>
</evidence>
<dbReference type="KEGG" id="acan:ACA1_110060"/>
<dbReference type="OMA" id="NACCVAM"/>
<feature type="compositionally biased region" description="Polar residues" evidence="10">
    <location>
        <begin position="76"/>
        <end position="85"/>
    </location>
</feature>
<dbReference type="VEuPathDB" id="AmoebaDB:ACA1_110060"/>
<comment type="subcellular location">
    <subcellularLocation>
        <location evidence="1">Cytoplasm</location>
        <location evidence="1">Cytosol</location>
    </subcellularLocation>
</comment>
<dbReference type="Pfam" id="PF01008">
    <property type="entry name" value="IF-2B"/>
    <property type="match status" value="1"/>
</dbReference>